<dbReference type="Pfam" id="PF12802">
    <property type="entry name" value="MarR_2"/>
    <property type="match status" value="1"/>
</dbReference>
<dbReference type="SUPFAM" id="SSF46785">
    <property type="entry name" value="Winged helix' DNA-binding domain"/>
    <property type="match status" value="1"/>
</dbReference>
<dbReference type="InterPro" id="IPR000835">
    <property type="entry name" value="HTH_MarR-typ"/>
</dbReference>
<reference evidence="2" key="2">
    <citation type="submission" date="2023-01" db="EMBL/GenBank/DDBJ databases">
        <title>Draft genome sequence of Algimonas porphyrae strain NBRC 108216.</title>
        <authorList>
            <person name="Sun Q."/>
            <person name="Mori K."/>
        </authorList>
    </citation>
    <scope>NUCLEOTIDE SEQUENCE</scope>
    <source>
        <strain evidence="2">NBRC 108216</strain>
    </source>
</reference>
<dbReference type="InterPro" id="IPR036390">
    <property type="entry name" value="WH_DNA-bd_sf"/>
</dbReference>
<feature type="domain" description="HTH marR-type" evidence="1">
    <location>
        <begin position="44"/>
        <end position="139"/>
    </location>
</feature>
<reference evidence="2" key="1">
    <citation type="journal article" date="2014" name="Int. J. Syst. Evol. Microbiol.">
        <title>Complete genome of a new Firmicutes species belonging to the dominant human colonic microbiota ('Ruminococcus bicirculans') reveals two chromosomes and a selective capacity to utilize plant glucans.</title>
        <authorList>
            <consortium name="NISC Comparative Sequencing Program"/>
            <person name="Wegmann U."/>
            <person name="Louis P."/>
            <person name="Goesmann A."/>
            <person name="Henrissat B."/>
            <person name="Duncan S.H."/>
            <person name="Flint H.J."/>
        </authorList>
    </citation>
    <scope>NUCLEOTIDE SEQUENCE</scope>
    <source>
        <strain evidence="2">NBRC 108216</strain>
    </source>
</reference>
<sequence>MQPVAQLMAFLTDHTTKQAYLGKAAHDLVRLTSDQVADIYDRRQIIIPVELSSTLHSLSLKSGSSLTEIASTLGLPHQLVAQRVRKLISLGLLERRPDATDGRRFELHLTDYGHDQADRLRVCMRDMSRVYEGLYEEIGCDLPAILGAAMKAIRDHSLVDRFESRGLL</sequence>
<evidence type="ECO:0000313" key="2">
    <source>
        <dbReference type="EMBL" id="GLQ19704.1"/>
    </source>
</evidence>
<proteinExistence type="predicted"/>
<accession>A0ABQ5UXQ1</accession>
<dbReference type="RefSeq" id="WP_371398721.1">
    <property type="nucleotide sequence ID" value="NZ_CP163424.1"/>
</dbReference>
<dbReference type="SMART" id="SM00347">
    <property type="entry name" value="HTH_MARR"/>
    <property type="match status" value="1"/>
</dbReference>
<name>A0ABQ5UXQ1_9PROT</name>
<gene>
    <name evidence="2" type="ORF">GCM10007854_06590</name>
</gene>
<dbReference type="InterPro" id="IPR036388">
    <property type="entry name" value="WH-like_DNA-bd_sf"/>
</dbReference>
<keyword evidence="3" id="KW-1185">Reference proteome</keyword>
<evidence type="ECO:0000313" key="3">
    <source>
        <dbReference type="Proteomes" id="UP001161390"/>
    </source>
</evidence>
<protein>
    <recommendedName>
        <fullName evidence="1">HTH marR-type domain-containing protein</fullName>
    </recommendedName>
</protein>
<organism evidence="2 3">
    <name type="scientific">Algimonas porphyrae</name>
    <dbReference type="NCBI Taxonomy" id="1128113"/>
    <lineage>
        <taxon>Bacteria</taxon>
        <taxon>Pseudomonadati</taxon>
        <taxon>Pseudomonadota</taxon>
        <taxon>Alphaproteobacteria</taxon>
        <taxon>Maricaulales</taxon>
        <taxon>Robiginitomaculaceae</taxon>
        <taxon>Algimonas</taxon>
    </lineage>
</organism>
<dbReference type="Gene3D" id="1.10.10.10">
    <property type="entry name" value="Winged helix-like DNA-binding domain superfamily/Winged helix DNA-binding domain"/>
    <property type="match status" value="1"/>
</dbReference>
<dbReference type="Proteomes" id="UP001161390">
    <property type="component" value="Unassembled WGS sequence"/>
</dbReference>
<comment type="caution">
    <text evidence="2">The sequence shown here is derived from an EMBL/GenBank/DDBJ whole genome shotgun (WGS) entry which is preliminary data.</text>
</comment>
<dbReference type="EMBL" id="BSNJ01000001">
    <property type="protein sequence ID" value="GLQ19704.1"/>
    <property type="molecule type" value="Genomic_DNA"/>
</dbReference>
<evidence type="ECO:0000259" key="1">
    <source>
        <dbReference type="SMART" id="SM00347"/>
    </source>
</evidence>